<accession>A0AA42UD55</accession>
<dbReference type="RefSeq" id="WP_227629646.1">
    <property type="nucleotide sequence ID" value="NZ_JAOCIY010000060.1"/>
</dbReference>
<evidence type="ECO:0000313" key="1">
    <source>
        <dbReference type="EMBL" id="MDH1481444.1"/>
    </source>
</evidence>
<dbReference type="AlphaFoldDB" id="A0AA42UD55"/>
<sequence>KLETTMKLITLLNKHFDTDLKEYEDENGVNHPAIWVYEKGEDCEPVVVLKATEQPEIWKVGNVYSALTHNALLSETELKALVKAGKVMK</sequence>
<reference evidence="1" key="1">
    <citation type="submission" date="2022-09" db="EMBL/GenBank/DDBJ databases">
        <title>Intensive care unit water sources are persistently colonized with multi-drug resistant bacteria and are the site of extensive horizontal gene transfer of antibiotic resistance genes.</title>
        <authorList>
            <person name="Diorio-Toth L."/>
        </authorList>
    </citation>
    <scope>NUCLEOTIDE SEQUENCE</scope>
    <source>
        <strain evidence="1">GD03711</strain>
    </source>
</reference>
<name>A0AA42UD55_ENTCL</name>
<proteinExistence type="predicted"/>
<feature type="non-terminal residue" evidence="1">
    <location>
        <position position="1"/>
    </location>
</feature>
<evidence type="ECO:0000313" key="2">
    <source>
        <dbReference type="Proteomes" id="UP001161707"/>
    </source>
</evidence>
<dbReference type="EMBL" id="JAOCIY010000060">
    <property type="protein sequence ID" value="MDH1481444.1"/>
    <property type="molecule type" value="Genomic_DNA"/>
</dbReference>
<dbReference type="Proteomes" id="UP001161707">
    <property type="component" value="Unassembled WGS sequence"/>
</dbReference>
<organism evidence="1 2">
    <name type="scientific">Enterobacter cloacae</name>
    <dbReference type="NCBI Taxonomy" id="550"/>
    <lineage>
        <taxon>Bacteria</taxon>
        <taxon>Pseudomonadati</taxon>
        <taxon>Pseudomonadota</taxon>
        <taxon>Gammaproteobacteria</taxon>
        <taxon>Enterobacterales</taxon>
        <taxon>Enterobacteriaceae</taxon>
        <taxon>Enterobacter</taxon>
        <taxon>Enterobacter cloacae complex</taxon>
    </lineage>
</organism>
<gene>
    <name evidence="1" type="ORF">N5E88_18420</name>
</gene>
<comment type="caution">
    <text evidence="1">The sequence shown here is derived from an EMBL/GenBank/DDBJ whole genome shotgun (WGS) entry which is preliminary data.</text>
</comment>
<protein>
    <submittedName>
        <fullName evidence="1">Uncharacterized protein</fullName>
    </submittedName>
</protein>